<proteinExistence type="predicted"/>
<gene>
    <name evidence="1" type="ORF">BpHYR1_019809</name>
</gene>
<organism evidence="1 2">
    <name type="scientific">Brachionus plicatilis</name>
    <name type="common">Marine rotifer</name>
    <name type="synonym">Brachionus muelleri</name>
    <dbReference type="NCBI Taxonomy" id="10195"/>
    <lineage>
        <taxon>Eukaryota</taxon>
        <taxon>Metazoa</taxon>
        <taxon>Spiralia</taxon>
        <taxon>Gnathifera</taxon>
        <taxon>Rotifera</taxon>
        <taxon>Eurotatoria</taxon>
        <taxon>Monogononta</taxon>
        <taxon>Pseudotrocha</taxon>
        <taxon>Ploima</taxon>
        <taxon>Brachionidae</taxon>
        <taxon>Brachionus</taxon>
    </lineage>
</organism>
<comment type="caution">
    <text evidence="1">The sequence shown here is derived from an EMBL/GenBank/DDBJ whole genome shotgun (WGS) entry which is preliminary data.</text>
</comment>
<keyword evidence="2" id="KW-1185">Reference proteome</keyword>
<dbReference type="AlphaFoldDB" id="A0A3M7SYI1"/>
<dbReference type="EMBL" id="REGN01000616">
    <property type="protein sequence ID" value="RNA40648.1"/>
    <property type="molecule type" value="Genomic_DNA"/>
</dbReference>
<reference evidence="1 2" key="1">
    <citation type="journal article" date="2018" name="Sci. Rep.">
        <title>Genomic signatures of local adaptation to the degree of environmental predictability in rotifers.</title>
        <authorList>
            <person name="Franch-Gras L."/>
            <person name="Hahn C."/>
            <person name="Garcia-Roger E.M."/>
            <person name="Carmona M.J."/>
            <person name="Serra M."/>
            <person name="Gomez A."/>
        </authorList>
    </citation>
    <scope>NUCLEOTIDE SEQUENCE [LARGE SCALE GENOMIC DNA]</scope>
    <source>
        <strain evidence="1">HYR1</strain>
    </source>
</reference>
<name>A0A3M7SYI1_BRAPC</name>
<dbReference type="Proteomes" id="UP000276133">
    <property type="component" value="Unassembled WGS sequence"/>
</dbReference>
<evidence type="ECO:0000313" key="2">
    <source>
        <dbReference type="Proteomes" id="UP000276133"/>
    </source>
</evidence>
<sequence>MLKFARSGFISKNLSTLGLSNAIDLAKYSGQNMPNTINRFAKYQNFVAILANIVTTGTGDIGSCTGPMPSHHEYSALSELIMVQHAPSLMSSRLGSLAHGVD</sequence>
<accession>A0A3M7SYI1</accession>
<protein>
    <submittedName>
        <fullName evidence="1">Uncharacterized protein</fullName>
    </submittedName>
</protein>
<evidence type="ECO:0000313" key="1">
    <source>
        <dbReference type="EMBL" id="RNA40648.1"/>
    </source>
</evidence>